<sequence length="76" mass="8393">MSSAIFAQSARSAPYSSQAPLRVRWGVNVLRADFLPWKLLPRDDPALRTNALTPALFSRTTLTTAHAPPSLLMDRT</sequence>
<dbReference type="Proteomes" id="UP001054837">
    <property type="component" value="Unassembled WGS sequence"/>
</dbReference>
<proteinExistence type="predicted"/>
<organism evidence="1 2">
    <name type="scientific">Caerostris darwini</name>
    <dbReference type="NCBI Taxonomy" id="1538125"/>
    <lineage>
        <taxon>Eukaryota</taxon>
        <taxon>Metazoa</taxon>
        <taxon>Ecdysozoa</taxon>
        <taxon>Arthropoda</taxon>
        <taxon>Chelicerata</taxon>
        <taxon>Arachnida</taxon>
        <taxon>Araneae</taxon>
        <taxon>Araneomorphae</taxon>
        <taxon>Entelegynae</taxon>
        <taxon>Araneoidea</taxon>
        <taxon>Araneidae</taxon>
        <taxon>Caerostris</taxon>
    </lineage>
</organism>
<gene>
    <name evidence="1" type="ORF">CDAR_526061</name>
</gene>
<reference evidence="1 2" key="1">
    <citation type="submission" date="2021-06" db="EMBL/GenBank/DDBJ databases">
        <title>Caerostris darwini draft genome.</title>
        <authorList>
            <person name="Kono N."/>
            <person name="Arakawa K."/>
        </authorList>
    </citation>
    <scope>NUCLEOTIDE SEQUENCE [LARGE SCALE GENOMIC DNA]</scope>
</reference>
<protein>
    <submittedName>
        <fullName evidence="1">Uncharacterized protein</fullName>
    </submittedName>
</protein>
<keyword evidence="2" id="KW-1185">Reference proteome</keyword>
<evidence type="ECO:0000313" key="1">
    <source>
        <dbReference type="EMBL" id="GIY02632.1"/>
    </source>
</evidence>
<evidence type="ECO:0000313" key="2">
    <source>
        <dbReference type="Proteomes" id="UP001054837"/>
    </source>
</evidence>
<name>A0AAV4PZY7_9ARAC</name>
<accession>A0AAV4PZY7</accession>
<dbReference type="EMBL" id="BPLQ01003700">
    <property type="protein sequence ID" value="GIY02632.1"/>
    <property type="molecule type" value="Genomic_DNA"/>
</dbReference>
<dbReference type="AlphaFoldDB" id="A0AAV4PZY7"/>
<comment type="caution">
    <text evidence="1">The sequence shown here is derived from an EMBL/GenBank/DDBJ whole genome shotgun (WGS) entry which is preliminary data.</text>
</comment>